<keyword evidence="1" id="KW-0413">Isomerase</keyword>
<dbReference type="SUPFAM" id="SSF53681">
    <property type="entry name" value="Aspartate/glutamate racemase"/>
    <property type="match status" value="2"/>
</dbReference>
<dbReference type="InterPro" id="IPR015942">
    <property type="entry name" value="Asp/Glu/hydantoin_racemase"/>
</dbReference>
<proteinExistence type="predicted"/>
<gene>
    <name evidence="2" type="ORF">Daura_30070</name>
</gene>
<sequence length="247" mass="26905">MPAHPVVSAAPVLGVLGGMGPLASAAFLQTVYEVAVEQVAPAAEQQLPRCLLDSDPAMPDRTEAILSGRTDELTRLVAERVEALVRLGATRVVMTCVTAHHVVDRLDPGLRARLLSVVDAVFAELDVAGEGRFLMLATTGTRRVRTFERAPRWPAVAHRVVMPPPDAQDEIHYLLYRLKREPVGAELAQRFQRLADRFDCQGVIAGCTEMHLVTRWRRAHGGGPVLLDPLLGIATGLSKLTDDEETD</sequence>
<reference evidence="2" key="1">
    <citation type="submission" date="2021-04" db="EMBL/GenBank/DDBJ databases">
        <title>Dactylosporangium aurantiacum NRRL B-8018 full assembly.</title>
        <authorList>
            <person name="Hartkoorn R.C."/>
            <person name="Beaudoing E."/>
            <person name="Hot D."/>
        </authorList>
    </citation>
    <scope>NUCLEOTIDE SEQUENCE</scope>
    <source>
        <strain evidence="2">NRRL B-8018</strain>
    </source>
</reference>
<dbReference type="RefSeq" id="WP_156090206.1">
    <property type="nucleotide sequence ID" value="NZ_CP073767.1"/>
</dbReference>
<dbReference type="Proteomes" id="UP001058003">
    <property type="component" value="Chromosome"/>
</dbReference>
<dbReference type="AlphaFoldDB" id="A0A9Q9ID62"/>
<keyword evidence="3" id="KW-1185">Reference proteome</keyword>
<evidence type="ECO:0000256" key="1">
    <source>
        <dbReference type="ARBA" id="ARBA00023235"/>
    </source>
</evidence>
<dbReference type="Gene3D" id="3.40.50.1860">
    <property type="match status" value="2"/>
</dbReference>
<dbReference type="GO" id="GO:0047661">
    <property type="term" value="F:amino-acid racemase activity"/>
    <property type="evidence" value="ECO:0007669"/>
    <property type="project" value="InterPro"/>
</dbReference>
<name>A0A9Q9ID62_9ACTN</name>
<dbReference type="OrthoDB" id="9803739at2"/>
<evidence type="ECO:0000313" key="3">
    <source>
        <dbReference type="Proteomes" id="UP001058003"/>
    </source>
</evidence>
<dbReference type="PANTHER" id="PTHR21198">
    <property type="entry name" value="GLUTAMATE RACEMASE"/>
    <property type="match status" value="1"/>
</dbReference>
<evidence type="ECO:0000313" key="2">
    <source>
        <dbReference type="EMBL" id="UWZ51013.1"/>
    </source>
</evidence>
<dbReference type="EMBL" id="CP073767">
    <property type="protein sequence ID" value="UWZ51013.1"/>
    <property type="molecule type" value="Genomic_DNA"/>
</dbReference>
<dbReference type="Pfam" id="PF01177">
    <property type="entry name" value="Asp_Glu_race"/>
    <property type="match status" value="1"/>
</dbReference>
<dbReference type="KEGG" id="daur:Daura_30070"/>
<dbReference type="PANTHER" id="PTHR21198:SF7">
    <property type="entry name" value="ASPARTATE-GLUTAMATE RACEMASE FAMILY"/>
    <property type="match status" value="1"/>
</dbReference>
<protein>
    <submittedName>
        <fullName evidence="2">Aspartate/glutamate racemase family protein</fullName>
    </submittedName>
</protein>
<accession>A0A9Q9ID62</accession>
<organism evidence="2 3">
    <name type="scientific">Dactylosporangium aurantiacum</name>
    <dbReference type="NCBI Taxonomy" id="35754"/>
    <lineage>
        <taxon>Bacteria</taxon>
        <taxon>Bacillati</taxon>
        <taxon>Actinomycetota</taxon>
        <taxon>Actinomycetes</taxon>
        <taxon>Micromonosporales</taxon>
        <taxon>Micromonosporaceae</taxon>
        <taxon>Dactylosporangium</taxon>
    </lineage>
</organism>
<dbReference type="InterPro" id="IPR001920">
    <property type="entry name" value="Asp/Glu_race"/>
</dbReference>